<dbReference type="AlphaFoldDB" id="C6HU14"/>
<evidence type="ECO:0000313" key="1">
    <source>
        <dbReference type="EMBL" id="EES53942.1"/>
    </source>
</evidence>
<dbReference type="Proteomes" id="UP000009374">
    <property type="component" value="Unassembled WGS sequence"/>
</dbReference>
<dbReference type="EMBL" id="GG693852">
    <property type="protein sequence ID" value="EES53942.1"/>
    <property type="molecule type" value="Genomic_DNA"/>
</dbReference>
<name>C6HU14_9BACT</name>
<keyword evidence="2" id="KW-1185">Reference proteome</keyword>
<organism evidence="1 2">
    <name type="scientific">Leptospirillum ferrodiazotrophum</name>
    <dbReference type="NCBI Taxonomy" id="412449"/>
    <lineage>
        <taxon>Bacteria</taxon>
        <taxon>Pseudomonadati</taxon>
        <taxon>Nitrospirota</taxon>
        <taxon>Nitrospiria</taxon>
        <taxon>Nitrospirales</taxon>
        <taxon>Nitrospiraceae</taxon>
        <taxon>Leptospirillum</taxon>
    </lineage>
</organism>
<accession>C6HU14</accession>
<proteinExistence type="predicted"/>
<sequence length="289" mass="31798">MIGAPGESLPRSLDLRGIREGLRCLALVAGVALAGLWGGGLPGILPGGTVARAERLADVFPDLRVDPGSRSYDYSPAQSASDTLLLTLRGLSGYSCQVRTFYSRKRLPRYDPGRKGTFRGDADESFDLAIHYAPFSVSVHLHHPRKGATVLYRSVDGVAVVRPFGFLPLTLSLSPHSSLIASRFGHTIDHADFLSYDRRILRPACLTHACLLLGTGQIFGRGVLILNVAPDELEARPVFGRMWLLLDRKTALPVSVASEGPDGHFWERIDYRRCRLDKKNERPLPTMTR</sequence>
<evidence type="ECO:0000313" key="2">
    <source>
        <dbReference type="Proteomes" id="UP000009374"/>
    </source>
</evidence>
<gene>
    <name evidence="1" type="ORF">UBAL3_44810079</name>
</gene>
<protein>
    <submittedName>
        <fullName evidence="1">Uncharacterized protein</fullName>
    </submittedName>
</protein>
<reference evidence="1 2" key="1">
    <citation type="journal article" date="2009" name="Appl. Environ. Microbiol.">
        <title>Community genomic and proteomic analyses of chemoautotrophic iron-oxidizing "Leptospirillum rubarum" (Group II) and "Leptospirillum ferrodiazotrophum" (Group III) bacteria in acid mine drainage biofilms.</title>
        <authorList>
            <person name="Goltsman D.S."/>
            <person name="Denef V.J."/>
            <person name="Singer S.W."/>
            <person name="VerBerkmoes N.C."/>
            <person name="Lefsrud M."/>
            <person name="Mueller R.S."/>
            <person name="Dick G.J."/>
            <person name="Sun C.L."/>
            <person name="Wheeler K.E."/>
            <person name="Zemla A."/>
            <person name="Baker B.J."/>
            <person name="Hauser L."/>
            <person name="Land M."/>
            <person name="Shah M.B."/>
            <person name="Thelen M.P."/>
            <person name="Hettich R.L."/>
            <person name="Banfield J.F."/>
        </authorList>
    </citation>
    <scope>NUCLEOTIDE SEQUENCE [LARGE SCALE GENOMIC DNA]</scope>
</reference>